<name>A0A242K4J8_9ENTE</name>
<dbReference type="Pfam" id="PF01965">
    <property type="entry name" value="DJ-1_PfpI"/>
    <property type="match status" value="1"/>
</dbReference>
<dbReference type="InterPro" id="IPR002818">
    <property type="entry name" value="DJ-1/PfpI"/>
</dbReference>
<dbReference type="GO" id="GO:0005737">
    <property type="term" value="C:cytoplasm"/>
    <property type="evidence" value="ECO:0007669"/>
    <property type="project" value="TreeGrafter"/>
</dbReference>
<dbReference type="EMBL" id="NGMM01000004">
    <property type="protein sequence ID" value="OTP14450.1"/>
    <property type="molecule type" value="Genomic_DNA"/>
</dbReference>
<proteinExistence type="predicted"/>
<reference evidence="3" key="3">
    <citation type="submission" date="2024-03" db="EMBL/GenBank/DDBJ databases">
        <title>The Genome Sequence of Enterococcus sp. DIV0242b.</title>
        <authorList>
            <consortium name="The Broad Institute Genomics Platform"/>
            <consortium name="The Broad Institute Microbial Omics Core"/>
            <consortium name="The Broad Institute Genomic Center for Infectious Diseases"/>
            <person name="Earl A."/>
            <person name="Manson A."/>
            <person name="Gilmore M."/>
            <person name="Schwartman J."/>
            <person name="Shea T."/>
            <person name="Abouelleil A."/>
            <person name="Cao P."/>
            <person name="Chapman S."/>
            <person name="Cusick C."/>
            <person name="Young S."/>
            <person name="Neafsey D."/>
            <person name="Nusbaum C."/>
            <person name="Birren B."/>
        </authorList>
    </citation>
    <scope>NUCLEOTIDE SEQUENCE</scope>
    <source>
        <strain evidence="3">9E7_DIV0242</strain>
    </source>
</reference>
<keyword evidence="4" id="KW-1185">Reference proteome</keyword>
<dbReference type="Gene3D" id="3.40.50.880">
    <property type="match status" value="1"/>
</dbReference>
<evidence type="ECO:0000259" key="1">
    <source>
        <dbReference type="Pfam" id="PF01965"/>
    </source>
</evidence>
<accession>A0A242K4J8</accession>
<reference evidence="2" key="1">
    <citation type="submission" date="2017-05" db="EMBL/GenBank/DDBJ databases">
        <title>The Genome Sequence of Enterococcus sp. 9E7_DIV0242.</title>
        <authorList>
            <consortium name="The Broad Institute Genomics Platform"/>
            <consortium name="The Broad Institute Genomic Center for Infectious Diseases"/>
            <person name="Earl A."/>
            <person name="Manson A."/>
            <person name="Schwartman J."/>
            <person name="Gilmore M."/>
            <person name="Abouelleil A."/>
            <person name="Cao P."/>
            <person name="Chapman S."/>
            <person name="Cusick C."/>
            <person name="Shea T."/>
            <person name="Young S."/>
            <person name="Neafsey D."/>
            <person name="Nusbaum C."/>
            <person name="Birren B."/>
        </authorList>
    </citation>
    <scope>NUCLEOTIDE SEQUENCE [LARGE SCALE GENOMIC DNA]</scope>
    <source>
        <strain evidence="2">9E7_DIV0242</strain>
    </source>
</reference>
<dbReference type="EMBL" id="CP147247">
    <property type="protein sequence ID" value="WYJ90530.1"/>
    <property type="molecule type" value="Genomic_DNA"/>
</dbReference>
<gene>
    <name evidence="3" type="ORF">A5888_002287</name>
    <name evidence="2" type="ORF">A5888_002551</name>
</gene>
<dbReference type="PANTHER" id="PTHR48094">
    <property type="entry name" value="PROTEIN/NUCLEIC ACID DEGLYCASE DJ-1-RELATED"/>
    <property type="match status" value="1"/>
</dbReference>
<dbReference type="InterPro" id="IPR050325">
    <property type="entry name" value="Prot/Nucl_acid_deglycase"/>
</dbReference>
<evidence type="ECO:0000313" key="4">
    <source>
        <dbReference type="Proteomes" id="UP000195141"/>
    </source>
</evidence>
<organism evidence="2">
    <name type="scientific">Candidatus Enterococcus clewellii</name>
    <dbReference type="NCBI Taxonomy" id="1834193"/>
    <lineage>
        <taxon>Bacteria</taxon>
        <taxon>Bacillati</taxon>
        <taxon>Bacillota</taxon>
        <taxon>Bacilli</taxon>
        <taxon>Lactobacillales</taxon>
        <taxon>Enterococcaceae</taxon>
        <taxon>Enterococcus</taxon>
    </lineage>
</organism>
<dbReference type="OrthoDB" id="6003696at2"/>
<dbReference type="RefSeq" id="WP_086349600.1">
    <property type="nucleotide sequence ID" value="NZ_CP147247.1"/>
</dbReference>
<dbReference type="PANTHER" id="PTHR48094:SF19">
    <property type="entry name" value="DJ-1_PFPI DOMAIN-CONTAINING PROTEIN"/>
    <property type="match status" value="1"/>
</dbReference>
<dbReference type="Proteomes" id="UP000195141">
    <property type="component" value="Chromosome"/>
</dbReference>
<dbReference type="InterPro" id="IPR029062">
    <property type="entry name" value="Class_I_gatase-like"/>
</dbReference>
<protein>
    <recommendedName>
        <fullName evidence="1">DJ-1/PfpI domain-containing protein</fullName>
    </recommendedName>
</protein>
<evidence type="ECO:0000313" key="2">
    <source>
        <dbReference type="EMBL" id="OTP14450.1"/>
    </source>
</evidence>
<sequence>MKKEIAVLLTENYADWELAFICPELNKYRETIHVAYVGLEDRLVTSMGGLQVASDYTAEEYLEQLMKGMKVDVLLICGGTFWAERNYEAPLAQQLVEQCVAMGSQVAAICDAVTFLAAHAYLNGAKHTGNSLSHFIDHCSDYSGSAFFLEKQCVRDQQFITANGTATLEFAAAIMNKLAHHSKKEIEEWYLFHKKGFYSS</sequence>
<reference evidence="3" key="2">
    <citation type="submission" date="2017-05" db="EMBL/GenBank/DDBJ databases">
        <authorList>
            <consortium name="The Broad Institute Genomics Platform"/>
            <consortium name="The Broad Institute Genomic Center for Infectious Diseases"/>
            <person name="Earl A."/>
            <person name="Manson A."/>
            <person name="Schwartman J."/>
            <person name="Gilmore M."/>
            <person name="Abouelleil A."/>
            <person name="Cao P."/>
            <person name="Chapman S."/>
            <person name="Cusick C."/>
            <person name="Shea T."/>
            <person name="Young S."/>
            <person name="Neafsey D."/>
            <person name="Nusbaum C."/>
            <person name="Birren B."/>
        </authorList>
    </citation>
    <scope>NUCLEOTIDE SEQUENCE</scope>
    <source>
        <strain evidence="3">9E7_DIV0242</strain>
    </source>
</reference>
<feature type="domain" description="DJ-1/PfpI" evidence="1">
    <location>
        <begin position="3"/>
        <end position="176"/>
    </location>
</feature>
<dbReference type="AlphaFoldDB" id="A0A242K4J8"/>
<dbReference type="SUPFAM" id="SSF52317">
    <property type="entry name" value="Class I glutamine amidotransferase-like"/>
    <property type="match status" value="1"/>
</dbReference>
<evidence type="ECO:0000313" key="3">
    <source>
        <dbReference type="EMBL" id="WYJ90530.1"/>
    </source>
</evidence>